<reference evidence="3 4" key="1">
    <citation type="submission" date="2018-10" db="EMBL/GenBank/DDBJ databases">
        <title>Draft genome sequence of Pantoea vagans isolated from corpses of the sugarcane aphid Melanaphis sacchari Zehntner.</title>
        <authorList>
            <person name="Toledo E."/>
            <person name="Pena G."/>
            <person name="Lozano L."/>
        </authorList>
    </citation>
    <scope>NUCLEOTIDE SEQUENCE [LARGE SCALE GENOMIC DNA]</scope>
    <source>
        <strain evidence="3 4">ET-90</strain>
    </source>
</reference>
<dbReference type="SUPFAM" id="SSF48726">
    <property type="entry name" value="Immunoglobulin"/>
    <property type="match status" value="1"/>
</dbReference>
<organism evidence="3 4">
    <name type="scientific">Pantoea vagans</name>
    <dbReference type="NCBI Taxonomy" id="470934"/>
    <lineage>
        <taxon>Bacteria</taxon>
        <taxon>Pseudomonadati</taxon>
        <taxon>Pseudomonadota</taxon>
        <taxon>Gammaproteobacteria</taxon>
        <taxon>Enterobacterales</taxon>
        <taxon>Erwiniaceae</taxon>
        <taxon>Pantoea</taxon>
    </lineage>
</organism>
<keyword evidence="1" id="KW-0393">Immunoglobulin domain</keyword>
<evidence type="ECO:0000259" key="2">
    <source>
        <dbReference type="PROSITE" id="PS50835"/>
    </source>
</evidence>
<feature type="non-terminal residue" evidence="3">
    <location>
        <position position="1"/>
    </location>
</feature>
<dbReference type="Pfam" id="PF07679">
    <property type="entry name" value="I-set"/>
    <property type="match status" value="1"/>
</dbReference>
<dbReference type="CDD" id="cd05748">
    <property type="entry name" value="Ig_Titin_like"/>
    <property type="match status" value="1"/>
</dbReference>
<dbReference type="Proteomes" id="UP000426772">
    <property type="component" value="Unassembled WGS sequence"/>
</dbReference>
<dbReference type="InterPro" id="IPR007110">
    <property type="entry name" value="Ig-like_dom"/>
</dbReference>
<dbReference type="PANTHER" id="PTHR14340:SF13">
    <property type="entry name" value="TITIN"/>
    <property type="match status" value="1"/>
</dbReference>
<evidence type="ECO:0000313" key="3">
    <source>
        <dbReference type="EMBL" id="TXL69135.1"/>
    </source>
</evidence>
<evidence type="ECO:0000256" key="1">
    <source>
        <dbReference type="ARBA" id="ARBA00023319"/>
    </source>
</evidence>
<dbReference type="PROSITE" id="PS50835">
    <property type="entry name" value="IG_LIKE"/>
    <property type="match status" value="1"/>
</dbReference>
<dbReference type="EMBL" id="RCNL01000223">
    <property type="protein sequence ID" value="TXL69135.1"/>
    <property type="molecule type" value="Genomic_DNA"/>
</dbReference>
<evidence type="ECO:0000313" key="4">
    <source>
        <dbReference type="Proteomes" id="UP000426772"/>
    </source>
</evidence>
<sequence length="84" mass="9436">SSITNQLITCKLSSTFTIDIPISGRPAPKVTWKLEEMKLKETDRVSIRTTKERTTLVVKDSKRSDSGKYYLILENAAGVKTFTV</sequence>
<gene>
    <name evidence="3" type="ORF">D9O29_24030</name>
</gene>
<dbReference type="InterPro" id="IPR013783">
    <property type="entry name" value="Ig-like_fold"/>
</dbReference>
<dbReference type="Gene3D" id="2.60.40.10">
    <property type="entry name" value="Immunoglobulins"/>
    <property type="match status" value="1"/>
</dbReference>
<feature type="non-terminal residue" evidence="3">
    <location>
        <position position="84"/>
    </location>
</feature>
<accession>A0ABY3L8Z5</accession>
<comment type="caution">
    <text evidence="3">The sequence shown here is derived from an EMBL/GenBank/DDBJ whole genome shotgun (WGS) entry which is preliminary data.</text>
</comment>
<dbReference type="InterPro" id="IPR013098">
    <property type="entry name" value="Ig_I-set"/>
</dbReference>
<feature type="domain" description="Ig-like" evidence="2">
    <location>
        <begin position="1"/>
        <end position="83"/>
    </location>
</feature>
<dbReference type="PANTHER" id="PTHR14340">
    <property type="entry name" value="MICROFIBRIL-ASSOCIATED GLYCOPROTEIN 3"/>
    <property type="match status" value="1"/>
</dbReference>
<keyword evidence="4" id="KW-1185">Reference proteome</keyword>
<name>A0ABY3L8Z5_9GAMM</name>
<dbReference type="InterPro" id="IPR036179">
    <property type="entry name" value="Ig-like_dom_sf"/>
</dbReference>
<proteinExistence type="predicted"/>
<protein>
    <recommendedName>
        <fullName evidence="2">Ig-like domain-containing protein</fullName>
    </recommendedName>
</protein>